<dbReference type="GO" id="GO:0030327">
    <property type="term" value="P:prenylated protein catabolic process"/>
    <property type="evidence" value="ECO:0007669"/>
    <property type="project" value="TreeGrafter"/>
</dbReference>
<dbReference type="Pfam" id="PF07156">
    <property type="entry name" value="Prenylcys_lyase"/>
    <property type="match status" value="2"/>
</dbReference>
<dbReference type="PIRSF" id="PIRSF036292">
    <property type="entry name" value="Prenylcysteine_oxidase"/>
    <property type="match status" value="1"/>
</dbReference>
<dbReference type="Proteomes" id="UP001161017">
    <property type="component" value="Unassembled WGS sequence"/>
</dbReference>
<dbReference type="Pfam" id="PF13450">
    <property type="entry name" value="NAD_binding_8"/>
    <property type="match status" value="1"/>
</dbReference>
<evidence type="ECO:0000259" key="9">
    <source>
        <dbReference type="Pfam" id="PF07156"/>
    </source>
</evidence>
<keyword evidence="3" id="KW-0285">Flavoprotein</keyword>
<comment type="cofactor">
    <cofactor evidence="1">
        <name>FAD</name>
        <dbReference type="ChEBI" id="CHEBI:57692"/>
    </cofactor>
</comment>
<keyword evidence="11" id="KW-1185">Reference proteome</keyword>
<comment type="caution">
    <text evidence="10">The sequence shown here is derived from an EMBL/GenBank/DDBJ whole genome shotgun (WGS) entry which is preliminary data.</text>
</comment>
<evidence type="ECO:0000313" key="11">
    <source>
        <dbReference type="Proteomes" id="UP001161017"/>
    </source>
</evidence>
<dbReference type="EMBL" id="JAPUFD010000001">
    <property type="protein sequence ID" value="MDI1484907.1"/>
    <property type="molecule type" value="Genomic_DNA"/>
</dbReference>
<keyword evidence="4" id="KW-0732">Signal</keyword>
<comment type="similarity">
    <text evidence="2">Belongs to the prenylcysteine oxidase family.</text>
</comment>
<feature type="domain" description="Prenylcysteine lyase" evidence="9">
    <location>
        <begin position="119"/>
        <end position="441"/>
    </location>
</feature>
<organism evidence="10 11">
    <name type="scientific">Ramalina farinacea</name>
    <dbReference type="NCBI Taxonomy" id="258253"/>
    <lineage>
        <taxon>Eukaryota</taxon>
        <taxon>Fungi</taxon>
        <taxon>Dikarya</taxon>
        <taxon>Ascomycota</taxon>
        <taxon>Pezizomycotina</taxon>
        <taxon>Lecanoromycetes</taxon>
        <taxon>OSLEUM clade</taxon>
        <taxon>Lecanoromycetidae</taxon>
        <taxon>Lecanorales</taxon>
        <taxon>Lecanorineae</taxon>
        <taxon>Ramalinaceae</taxon>
        <taxon>Ramalina</taxon>
    </lineage>
</organism>
<dbReference type="InterPro" id="IPR036188">
    <property type="entry name" value="FAD/NAD-bd_sf"/>
</dbReference>
<proteinExistence type="inferred from homology"/>
<reference evidence="10" key="1">
    <citation type="journal article" date="2023" name="Genome Biol. Evol.">
        <title>First Whole Genome Sequence and Flow Cytometry Genome Size Data for the Lichen-Forming Fungus Ramalina farinacea (Ascomycota).</title>
        <authorList>
            <person name="Llewellyn T."/>
            <person name="Mian S."/>
            <person name="Hill R."/>
            <person name="Leitch I.J."/>
            <person name="Gaya E."/>
        </authorList>
    </citation>
    <scope>NUCLEOTIDE SEQUENCE</scope>
    <source>
        <strain evidence="10">LIQ254RAFAR</strain>
    </source>
</reference>
<evidence type="ECO:0000313" key="10">
    <source>
        <dbReference type="EMBL" id="MDI1484907.1"/>
    </source>
</evidence>
<dbReference type="AlphaFoldDB" id="A0AA43TUP8"/>
<evidence type="ECO:0000256" key="7">
    <source>
        <dbReference type="ARBA" id="ARBA00023180"/>
    </source>
</evidence>
<dbReference type="GO" id="GO:0030328">
    <property type="term" value="P:prenylcysteine catabolic process"/>
    <property type="evidence" value="ECO:0007669"/>
    <property type="project" value="InterPro"/>
</dbReference>
<dbReference type="SUPFAM" id="SSF51905">
    <property type="entry name" value="FAD/NAD(P)-binding domain"/>
    <property type="match status" value="1"/>
</dbReference>
<feature type="domain" description="Prenylcysteine lyase" evidence="9">
    <location>
        <begin position="464"/>
        <end position="502"/>
    </location>
</feature>
<sequence>MATSLRAGSAGSSAAYYIAHYTQHCPNVQITVFERNAYVGGRSTTVNAFNDPLEPVELGASIFVNVNHNLVHAVQKFGLSTQAFQSIKQDDDSELEDTIGVFDGSKWVYTSPADSGYKNWWTVAKLLWQYGFSPLRTSRLMKATVGPFLQMYSAPIYPFDDLSKAVHEVGLGDTMAVTGARHLSTNGISDAFARDIVQASTRVNYAQNLDVIHGVETMVCMATDGAMSVAGGNWQIFDSMLQHSEASVQLNTTVTNIDLDTEGSFIIDRAYGSQNNQSAQSPYDAVILAAPLQFSNIKITPPPSRPISEIEYINLHVTLFTSPYSLHAPAFNLDPSDTVPRTILTTLPPSTISTSDPSQFYSISTLRRVRNPLTGRSEYLYKIFSPHPLESEWLHYILTGQSEDEVGSSGQEGKILSWKYEKIWQSYPVEKPRVTFEDIMIDIPSSGSDGESGAERGAGKGSRHLYYTSGIEGFISTMETSSLMGANVARLLVDEWMEEASTMEAGNKAEMGSEDTKGGKVGSDGEL</sequence>
<name>A0AA43TUP8_9LECA</name>
<accession>A0AA43TUP8</accession>
<evidence type="ECO:0000256" key="1">
    <source>
        <dbReference type="ARBA" id="ARBA00001974"/>
    </source>
</evidence>
<protein>
    <recommendedName>
        <fullName evidence="9">Prenylcysteine lyase domain-containing protein</fullName>
    </recommendedName>
</protein>
<dbReference type="InterPro" id="IPR010795">
    <property type="entry name" value="Prenylcys_lyase"/>
</dbReference>
<dbReference type="PANTHER" id="PTHR15944:SF0">
    <property type="entry name" value="PRENYLCYSTEINE LYASE DOMAIN-CONTAINING PROTEIN"/>
    <property type="match status" value="1"/>
</dbReference>
<evidence type="ECO:0000256" key="6">
    <source>
        <dbReference type="ARBA" id="ARBA00023002"/>
    </source>
</evidence>
<dbReference type="InterPro" id="IPR017046">
    <property type="entry name" value="Prenylcysteine_Oxase1"/>
</dbReference>
<evidence type="ECO:0000256" key="5">
    <source>
        <dbReference type="ARBA" id="ARBA00022827"/>
    </source>
</evidence>
<dbReference type="Gene3D" id="3.50.50.60">
    <property type="entry name" value="FAD/NAD(P)-binding domain"/>
    <property type="match status" value="1"/>
</dbReference>
<gene>
    <name evidence="10" type="ORF">OHK93_000041</name>
</gene>
<dbReference type="PANTHER" id="PTHR15944">
    <property type="entry name" value="FARNESYLCYSTEINE LYASE"/>
    <property type="match status" value="1"/>
</dbReference>
<evidence type="ECO:0000256" key="4">
    <source>
        <dbReference type="ARBA" id="ARBA00022729"/>
    </source>
</evidence>
<evidence type="ECO:0000256" key="8">
    <source>
        <dbReference type="SAM" id="MobiDB-lite"/>
    </source>
</evidence>
<dbReference type="GO" id="GO:0001735">
    <property type="term" value="F:prenylcysteine oxidase activity"/>
    <property type="evidence" value="ECO:0007669"/>
    <property type="project" value="InterPro"/>
</dbReference>
<keyword evidence="7" id="KW-0325">Glycoprotein</keyword>
<keyword evidence="6" id="KW-0560">Oxidoreductase</keyword>
<feature type="region of interest" description="Disordered" evidence="8">
    <location>
        <begin position="503"/>
        <end position="527"/>
    </location>
</feature>
<keyword evidence="5" id="KW-0274">FAD</keyword>
<evidence type="ECO:0000256" key="2">
    <source>
        <dbReference type="ARBA" id="ARBA00009967"/>
    </source>
</evidence>
<evidence type="ECO:0000256" key="3">
    <source>
        <dbReference type="ARBA" id="ARBA00022630"/>
    </source>
</evidence>